<keyword evidence="1" id="KW-0732">Signal</keyword>
<name>A0A0E9P9F6_ANGAN</name>
<feature type="signal peptide" evidence="1">
    <location>
        <begin position="1"/>
        <end position="23"/>
    </location>
</feature>
<evidence type="ECO:0000313" key="2">
    <source>
        <dbReference type="EMBL" id="JAH00705.1"/>
    </source>
</evidence>
<feature type="chain" id="PRO_5002430844" description="Secreted protein" evidence="1">
    <location>
        <begin position="24"/>
        <end position="68"/>
    </location>
</feature>
<dbReference type="EMBL" id="GBXM01107872">
    <property type="protein sequence ID" value="JAH00705.1"/>
    <property type="molecule type" value="Transcribed_RNA"/>
</dbReference>
<accession>A0A0E9P9F6</accession>
<reference evidence="2" key="1">
    <citation type="submission" date="2014-11" db="EMBL/GenBank/DDBJ databases">
        <authorList>
            <person name="Amaro Gonzalez C."/>
        </authorList>
    </citation>
    <scope>NUCLEOTIDE SEQUENCE</scope>
</reference>
<proteinExistence type="predicted"/>
<evidence type="ECO:0008006" key="3">
    <source>
        <dbReference type="Google" id="ProtNLM"/>
    </source>
</evidence>
<protein>
    <recommendedName>
        <fullName evidence="3">Secreted protein</fullName>
    </recommendedName>
</protein>
<reference evidence="2" key="2">
    <citation type="journal article" date="2015" name="Fish Shellfish Immunol.">
        <title>Early steps in the European eel (Anguilla anguilla)-Vibrio vulnificus interaction in the gills: Role of the RtxA13 toxin.</title>
        <authorList>
            <person name="Callol A."/>
            <person name="Pajuelo D."/>
            <person name="Ebbesson L."/>
            <person name="Teles M."/>
            <person name="MacKenzie S."/>
            <person name="Amaro C."/>
        </authorList>
    </citation>
    <scope>NUCLEOTIDE SEQUENCE</scope>
</reference>
<sequence>MSAHRCLWCRSFSMLAAMHRVTQVLIAWKVRNSTDVHSEPRVVFPCHHSHFLRSHDWGEGRGYVRSLA</sequence>
<organism evidence="2">
    <name type="scientific">Anguilla anguilla</name>
    <name type="common">European freshwater eel</name>
    <name type="synonym">Muraena anguilla</name>
    <dbReference type="NCBI Taxonomy" id="7936"/>
    <lineage>
        <taxon>Eukaryota</taxon>
        <taxon>Metazoa</taxon>
        <taxon>Chordata</taxon>
        <taxon>Craniata</taxon>
        <taxon>Vertebrata</taxon>
        <taxon>Euteleostomi</taxon>
        <taxon>Actinopterygii</taxon>
        <taxon>Neopterygii</taxon>
        <taxon>Teleostei</taxon>
        <taxon>Anguilliformes</taxon>
        <taxon>Anguillidae</taxon>
        <taxon>Anguilla</taxon>
    </lineage>
</organism>
<dbReference type="AlphaFoldDB" id="A0A0E9P9F6"/>
<evidence type="ECO:0000256" key="1">
    <source>
        <dbReference type="SAM" id="SignalP"/>
    </source>
</evidence>